<evidence type="ECO:0000256" key="16">
    <source>
        <dbReference type="SAM" id="MobiDB-lite"/>
    </source>
</evidence>
<evidence type="ECO:0000256" key="7">
    <source>
        <dbReference type="ARBA" id="ARBA00022826"/>
    </source>
</evidence>
<feature type="region of interest" description="Disordered" evidence="16">
    <location>
        <begin position="252"/>
        <end position="313"/>
    </location>
</feature>
<dbReference type="AlphaFoldDB" id="A0A553NIH9"/>
<evidence type="ECO:0000256" key="10">
    <source>
        <dbReference type="ARBA" id="ARBA00023065"/>
    </source>
</evidence>
<feature type="non-terminal residue" evidence="17">
    <location>
        <position position="1"/>
    </location>
</feature>
<keyword evidence="8" id="KW-0630">Potassium</keyword>
<evidence type="ECO:0000256" key="2">
    <source>
        <dbReference type="ARBA" id="ARBA00005766"/>
    </source>
</evidence>
<dbReference type="GO" id="GO:0005789">
    <property type="term" value="C:endoplasmic reticulum membrane"/>
    <property type="evidence" value="ECO:0007669"/>
    <property type="project" value="UniProtKB-SubCell"/>
</dbReference>
<comment type="caution">
    <text evidence="17">The sequence shown here is derived from an EMBL/GenBank/DDBJ whole genome shotgun (WGS) entry which is preliminary data.</text>
</comment>
<proteinExistence type="inferred from homology"/>
<dbReference type="GO" id="GO:0042802">
    <property type="term" value="F:identical protein binding"/>
    <property type="evidence" value="ECO:0007669"/>
    <property type="project" value="InterPro"/>
</dbReference>
<comment type="similarity">
    <text evidence="2">Belongs to the TMEM38 family.</text>
</comment>
<evidence type="ECO:0000256" key="14">
    <source>
        <dbReference type="ARBA" id="ARBA00045968"/>
    </source>
</evidence>
<evidence type="ECO:0000256" key="5">
    <source>
        <dbReference type="ARBA" id="ARBA00022692"/>
    </source>
</evidence>
<comment type="subcellular location">
    <subcellularLocation>
        <location evidence="1">Endoplasmic reticulum membrane</location>
        <topology evidence="1">Multi-pass membrane protein</topology>
    </subcellularLocation>
</comment>
<evidence type="ECO:0000256" key="4">
    <source>
        <dbReference type="ARBA" id="ARBA00022538"/>
    </source>
</evidence>
<keyword evidence="18" id="KW-1185">Reference proteome</keyword>
<dbReference type="InterPro" id="IPR007866">
    <property type="entry name" value="TRIC_channel"/>
</dbReference>
<comment type="catalytic activity">
    <reaction evidence="13">
        <text>K(+)(in) = K(+)(out)</text>
        <dbReference type="Rhea" id="RHEA:29463"/>
        <dbReference type="ChEBI" id="CHEBI:29103"/>
    </reaction>
</comment>
<accession>A0A553NIH9</accession>
<keyword evidence="4" id="KW-0633">Potassium transport</keyword>
<dbReference type="Proteomes" id="UP000316079">
    <property type="component" value="Unassembled WGS sequence"/>
</dbReference>
<evidence type="ECO:0000313" key="18">
    <source>
        <dbReference type="Proteomes" id="UP000316079"/>
    </source>
</evidence>
<evidence type="ECO:0000256" key="6">
    <source>
        <dbReference type="ARBA" id="ARBA00022824"/>
    </source>
</evidence>
<dbReference type="PANTHER" id="PTHR12454:SF5">
    <property type="entry name" value="TRIMERIC INTRACELLULAR CATION CHANNEL TYPE B"/>
    <property type="match status" value="1"/>
</dbReference>
<keyword evidence="3" id="KW-0813">Transport</keyword>
<keyword evidence="5" id="KW-0812">Transmembrane</keyword>
<keyword evidence="7" id="KW-0631">Potassium channel</keyword>
<evidence type="ECO:0000313" key="17">
    <source>
        <dbReference type="EMBL" id="TRY65208.1"/>
    </source>
</evidence>
<dbReference type="Pfam" id="PF05197">
    <property type="entry name" value="TRIC"/>
    <property type="match status" value="1"/>
</dbReference>
<dbReference type="OrthoDB" id="195817at2759"/>
<gene>
    <name evidence="17" type="ORF">DNTS_009429</name>
</gene>
<name>A0A553NIH9_9TELE</name>
<evidence type="ECO:0000256" key="15">
    <source>
        <dbReference type="ARBA" id="ARBA00047059"/>
    </source>
</evidence>
<protein>
    <submittedName>
        <fullName evidence="17">Uncharacterized protein</fullName>
    </submittedName>
</protein>
<keyword evidence="10" id="KW-0406">Ion transport</keyword>
<evidence type="ECO:0000256" key="3">
    <source>
        <dbReference type="ARBA" id="ARBA00022448"/>
    </source>
</evidence>
<evidence type="ECO:0000256" key="8">
    <source>
        <dbReference type="ARBA" id="ARBA00022958"/>
    </source>
</evidence>
<sequence>ALQLSIRGSNGVGSGYSSDQLLIRSIDLVNQTLSITLLFHRRNSELMLKRFNHGSVRALQPQRARARAVKPVNVPVLRHGALFNIRDESEGAARSSGRVPAQPLRLLVQLHALLLRWSRALRSDDGRRPGCPALQHHQPDAGLAHVVPGVLLPSGCRLLAGLHLASASRADRHEGSDAYVEGGGRSHRGRKELVRGVWKPETNELLKMSYPTKVTLLGAVAFSLQQCRWIPVETPQLMLLYTLFLVTNKRSKPEPELSRWPNGAQDSDGGGSLQEKLVSAGTASDGPAQRRVPARTRSARAKDSPALSAEFVS</sequence>
<keyword evidence="6" id="KW-0256">Endoplasmic reticulum</keyword>
<comment type="function">
    <text evidence="14">Intracellular monovalent cation channel required for maintenance of rapid intracellular calcium release. Acts as a potassium counter-ion channel that functions in synchronization with calcium release from intracellular stores. Activated by increased cytosolic Ca(2+) levels.</text>
</comment>
<dbReference type="PANTHER" id="PTHR12454">
    <property type="entry name" value="TRIMERIC INTRACELLULAR CATION CHANNEL"/>
    <property type="match status" value="1"/>
</dbReference>
<comment type="subunit">
    <text evidence="15">Homotrimer; conformation seems to be controled by binding to diacylglycerol (DAG).</text>
</comment>
<dbReference type="EMBL" id="SRMA01026939">
    <property type="protein sequence ID" value="TRY65208.1"/>
    <property type="molecule type" value="Genomic_DNA"/>
</dbReference>
<evidence type="ECO:0000256" key="9">
    <source>
        <dbReference type="ARBA" id="ARBA00022989"/>
    </source>
</evidence>
<evidence type="ECO:0000256" key="12">
    <source>
        <dbReference type="ARBA" id="ARBA00023303"/>
    </source>
</evidence>
<evidence type="ECO:0000256" key="13">
    <source>
        <dbReference type="ARBA" id="ARBA00034430"/>
    </source>
</evidence>
<organism evidence="17 18">
    <name type="scientific">Danionella cerebrum</name>
    <dbReference type="NCBI Taxonomy" id="2873325"/>
    <lineage>
        <taxon>Eukaryota</taxon>
        <taxon>Metazoa</taxon>
        <taxon>Chordata</taxon>
        <taxon>Craniata</taxon>
        <taxon>Vertebrata</taxon>
        <taxon>Euteleostomi</taxon>
        <taxon>Actinopterygii</taxon>
        <taxon>Neopterygii</taxon>
        <taxon>Teleostei</taxon>
        <taxon>Ostariophysi</taxon>
        <taxon>Cypriniformes</taxon>
        <taxon>Danionidae</taxon>
        <taxon>Danioninae</taxon>
        <taxon>Danionella</taxon>
    </lineage>
</organism>
<keyword evidence="9" id="KW-1133">Transmembrane helix</keyword>
<keyword evidence="12" id="KW-0407">Ion channel</keyword>
<evidence type="ECO:0000256" key="1">
    <source>
        <dbReference type="ARBA" id="ARBA00004477"/>
    </source>
</evidence>
<reference evidence="17 18" key="1">
    <citation type="journal article" date="2019" name="Sci. Data">
        <title>Hybrid genome assembly and annotation of Danionella translucida.</title>
        <authorList>
            <person name="Kadobianskyi M."/>
            <person name="Schulze L."/>
            <person name="Schuelke M."/>
            <person name="Judkewitz B."/>
        </authorList>
    </citation>
    <scope>NUCLEOTIDE SEQUENCE [LARGE SCALE GENOMIC DNA]</scope>
    <source>
        <strain evidence="17 18">Bolton</strain>
    </source>
</reference>
<keyword evidence="11" id="KW-0472">Membrane</keyword>
<evidence type="ECO:0000256" key="11">
    <source>
        <dbReference type="ARBA" id="ARBA00023136"/>
    </source>
</evidence>
<dbReference type="GO" id="GO:0005267">
    <property type="term" value="F:potassium channel activity"/>
    <property type="evidence" value="ECO:0007669"/>
    <property type="project" value="UniProtKB-KW"/>
</dbReference>